<dbReference type="PROSITE" id="PS50995">
    <property type="entry name" value="HTH_MARR_2"/>
    <property type="match status" value="1"/>
</dbReference>
<proteinExistence type="predicted"/>
<evidence type="ECO:0000259" key="4">
    <source>
        <dbReference type="PROSITE" id="PS50995"/>
    </source>
</evidence>
<dbReference type="InterPro" id="IPR036388">
    <property type="entry name" value="WH-like_DNA-bd_sf"/>
</dbReference>
<keyword evidence="3" id="KW-0804">Transcription</keyword>
<dbReference type="SUPFAM" id="SSF46785">
    <property type="entry name" value="Winged helix' DNA-binding domain"/>
    <property type="match status" value="1"/>
</dbReference>
<dbReference type="InterPro" id="IPR011991">
    <property type="entry name" value="ArsR-like_HTH"/>
</dbReference>
<keyword evidence="6" id="KW-1185">Reference proteome</keyword>
<dbReference type="OrthoDB" id="49580at2"/>
<dbReference type="PATRIC" id="fig|1121307.3.peg.1861"/>
<dbReference type="InterPro" id="IPR000835">
    <property type="entry name" value="HTH_MarR-typ"/>
</dbReference>
<dbReference type="InterPro" id="IPR023187">
    <property type="entry name" value="Tscrpt_reg_MarR-type_CS"/>
</dbReference>
<dbReference type="Proteomes" id="UP000036756">
    <property type="component" value="Unassembled WGS sequence"/>
</dbReference>
<keyword evidence="1" id="KW-0805">Transcription regulation</keyword>
<dbReference type="PANTHER" id="PTHR42756:SF1">
    <property type="entry name" value="TRANSCRIPTIONAL REPRESSOR OF EMRAB OPERON"/>
    <property type="match status" value="1"/>
</dbReference>
<evidence type="ECO:0000256" key="2">
    <source>
        <dbReference type="ARBA" id="ARBA00023125"/>
    </source>
</evidence>
<sequence>MDKKVDSFQIAMLIREVYSKTTNIIADSLKGNGLTHQQIIIIKLIGHNKEMTISDICTEMSLSKGTISGIVSRLEAAGYVKKYKIGSDKRNTYIMLSDKGYEFALKCKDKMTEGFDRIFEEFTETEIEEIKISLTKMLSKIK</sequence>
<dbReference type="PANTHER" id="PTHR42756">
    <property type="entry name" value="TRANSCRIPTIONAL REGULATOR, MARR"/>
    <property type="match status" value="1"/>
</dbReference>
<dbReference type="STRING" id="1121307.CLCY_4c02050"/>
<evidence type="ECO:0000256" key="3">
    <source>
        <dbReference type="ARBA" id="ARBA00023163"/>
    </source>
</evidence>
<reference evidence="5 6" key="1">
    <citation type="submission" date="2015-06" db="EMBL/GenBank/DDBJ databases">
        <title>Draft genome sequence of the purine-degrading Clostridium cylindrosporum HC-1 (DSM 605).</title>
        <authorList>
            <person name="Poehlein A."/>
            <person name="Schiel-Bengelsdorf B."/>
            <person name="Bengelsdorf F."/>
            <person name="Daniel R."/>
            <person name="Duerre P."/>
        </authorList>
    </citation>
    <scope>NUCLEOTIDE SEQUENCE [LARGE SCALE GENOMIC DNA]</scope>
    <source>
        <strain evidence="5 6">DSM 605</strain>
    </source>
</reference>
<organism evidence="5 6">
    <name type="scientific">Clostridium cylindrosporum DSM 605</name>
    <dbReference type="NCBI Taxonomy" id="1121307"/>
    <lineage>
        <taxon>Bacteria</taxon>
        <taxon>Bacillati</taxon>
        <taxon>Bacillota</taxon>
        <taxon>Clostridia</taxon>
        <taxon>Eubacteriales</taxon>
        <taxon>Clostridiaceae</taxon>
        <taxon>Clostridium</taxon>
    </lineage>
</organism>
<evidence type="ECO:0000313" key="5">
    <source>
        <dbReference type="EMBL" id="KMT22232.1"/>
    </source>
</evidence>
<dbReference type="GO" id="GO:0003677">
    <property type="term" value="F:DNA binding"/>
    <property type="evidence" value="ECO:0007669"/>
    <property type="project" value="UniProtKB-KW"/>
</dbReference>
<evidence type="ECO:0000313" key="6">
    <source>
        <dbReference type="Proteomes" id="UP000036756"/>
    </source>
</evidence>
<evidence type="ECO:0000256" key="1">
    <source>
        <dbReference type="ARBA" id="ARBA00023015"/>
    </source>
</evidence>
<protein>
    <submittedName>
        <fullName evidence="5">MarR family regulatory protein</fullName>
    </submittedName>
</protein>
<dbReference type="EMBL" id="LFVU01000024">
    <property type="protein sequence ID" value="KMT22232.1"/>
    <property type="molecule type" value="Genomic_DNA"/>
</dbReference>
<dbReference type="GO" id="GO:0003700">
    <property type="term" value="F:DNA-binding transcription factor activity"/>
    <property type="evidence" value="ECO:0007669"/>
    <property type="project" value="InterPro"/>
</dbReference>
<dbReference type="PRINTS" id="PR00598">
    <property type="entry name" value="HTHMARR"/>
</dbReference>
<name>A0A0J8D8M2_CLOCY</name>
<dbReference type="AlphaFoldDB" id="A0A0J8D8M2"/>
<dbReference type="InterPro" id="IPR036390">
    <property type="entry name" value="WH_DNA-bd_sf"/>
</dbReference>
<dbReference type="RefSeq" id="WP_048570322.1">
    <property type="nucleotide sequence ID" value="NZ_LFVU01000024.1"/>
</dbReference>
<dbReference type="PROSITE" id="PS01117">
    <property type="entry name" value="HTH_MARR_1"/>
    <property type="match status" value="1"/>
</dbReference>
<feature type="domain" description="HTH marR-type" evidence="4">
    <location>
        <begin position="1"/>
        <end position="139"/>
    </location>
</feature>
<comment type="caution">
    <text evidence="5">The sequence shown here is derived from an EMBL/GenBank/DDBJ whole genome shotgun (WGS) entry which is preliminary data.</text>
</comment>
<keyword evidence="2" id="KW-0238">DNA-binding</keyword>
<dbReference type="SMART" id="SM00347">
    <property type="entry name" value="HTH_MARR"/>
    <property type="match status" value="1"/>
</dbReference>
<gene>
    <name evidence="5" type="ORF">CLCY_4c02050</name>
</gene>
<dbReference type="CDD" id="cd00090">
    <property type="entry name" value="HTH_ARSR"/>
    <property type="match status" value="1"/>
</dbReference>
<dbReference type="Pfam" id="PF12802">
    <property type="entry name" value="MarR_2"/>
    <property type="match status" value="1"/>
</dbReference>
<dbReference type="Gene3D" id="1.10.10.10">
    <property type="entry name" value="Winged helix-like DNA-binding domain superfamily/Winged helix DNA-binding domain"/>
    <property type="match status" value="1"/>
</dbReference>
<accession>A0A0J8D8M2</accession>